<dbReference type="EMBL" id="PYMO01000005">
    <property type="protein sequence ID" value="PSU25877.1"/>
    <property type="molecule type" value="Genomic_DNA"/>
</dbReference>
<comment type="caution">
    <text evidence="2">The sequence shown here is derived from an EMBL/GenBank/DDBJ whole genome shotgun (WGS) entry which is preliminary data.</text>
</comment>
<evidence type="ECO:0000313" key="3">
    <source>
        <dbReference type="Proteomes" id="UP000241405"/>
    </source>
</evidence>
<keyword evidence="3" id="KW-1185">Reference proteome</keyword>
<evidence type="ECO:0000313" key="1">
    <source>
        <dbReference type="EMBL" id="PSU25877.1"/>
    </source>
</evidence>
<proteinExistence type="predicted"/>
<reference evidence="3 4" key="1">
    <citation type="submission" date="2018-03" db="EMBL/GenBank/DDBJ databases">
        <title>Whole genome sequencing of Histamine producing bacteria.</title>
        <authorList>
            <person name="Butler K."/>
        </authorList>
    </citation>
    <scope>NUCLEOTIDE SEQUENCE [LARGE SCALE GENOMIC DNA]</scope>
    <source>
        <strain evidence="2 4">FS-6.1</strain>
        <strain evidence="1 3">FS-6.2</strain>
    </source>
</reference>
<dbReference type="RefSeq" id="WP_107189772.1">
    <property type="nucleotide sequence ID" value="NZ_PYMN01000007.1"/>
</dbReference>
<dbReference type="Proteomes" id="UP000241405">
    <property type="component" value="Unassembled WGS sequence"/>
</dbReference>
<accession>A0A2T3JTM4</accession>
<gene>
    <name evidence="2" type="ORF">C9J18_08175</name>
    <name evidence="1" type="ORF">CTM96_07115</name>
</gene>
<name>A0A2T3JTM4_PHOPO</name>
<protein>
    <submittedName>
        <fullName evidence="2">Uncharacterized protein</fullName>
    </submittedName>
</protein>
<evidence type="ECO:0000313" key="2">
    <source>
        <dbReference type="EMBL" id="PSU52520.1"/>
    </source>
</evidence>
<organism evidence="2 4">
    <name type="scientific">Photobacterium phosphoreum</name>
    <dbReference type="NCBI Taxonomy" id="659"/>
    <lineage>
        <taxon>Bacteria</taxon>
        <taxon>Pseudomonadati</taxon>
        <taxon>Pseudomonadota</taxon>
        <taxon>Gammaproteobacteria</taxon>
        <taxon>Vibrionales</taxon>
        <taxon>Vibrionaceae</taxon>
        <taxon>Photobacterium</taxon>
    </lineage>
</organism>
<dbReference type="Proteomes" id="UP000241618">
    <property type="component" value="Unassembled WGS sequence"/>
</dbReference>
<sequence length="74" mass="8897">MKKSDRSVNALKYQLQKKLDEVRVAIISGANEKLPQLFIELEDEQKKFEEIYVIRKRFYHVFKHYVLGRSPDNK</sequence>
<evidence type="ECO:0000313" key="4">
    <source>
        <dbReference type="Proteomes" id="UP000241618"/>
    </source>
</evidence>
<dbReference type="EMBL" id="PYMP01000006">
    <property type="protein sequence ID" value="PSU52520.1"/>
    <property type="molecule type" value="Genomic_DNA"/>
</dbReference>
<dbReference type="AlphaFoldDB" id="A0A2T3JTM4"/>